<evidence type="ECO:0000256" key="2">
    <source>
        <dbReference type="ARBA" id="ARBA00022729"/>
    </source>
</evidence>
<evidence type="ECO:0000256" key="1">
    <source>
        <dbReference type="ARBA" id="ARBA00006586"/>
    </source>
</evidence>
<comment type="caution">
    <text evidence="6">The sequence shown here is derived from an EMBL/GenBank/DDBJ whole genome shotgun (WGS) entry which is preliminary data.</text>
</comment>
<dbReference type="InterPro" id="IPR002692">
    <property type="entry name" value="S45"/>
</dbReference>
<dbReference type="InterPro" id="IPR006311">
    <property type="entry name" value="TAT_signal"/>
</dbReference>
<dbReference type="InterPro" id="IPR023343">
    <property type="entry name" value="Penicillin_amidase_dom1"/>
</dbReference>
<dbReference type="PIRSF" id="PIRSF001227">
    <property type="entry name" value="Pen_acylase"/>
    <property type="match status" value="1"/>
</dbReference>
<organism evidence="6 7">
    <name type="scientific">Micromonospora qiuiae</name>
    <dbReference type="NCBI Taxonomy" id="502268"/>
    <lineage>
        <taxon>Bacteria</taxon>
        <taxon>Bacillati</taxon>
        <taxon>Actinomycetota</taxon>
        <taxon>Actinomycetes</taxon>
        <taxon>Micromonosporales</taxon>
        <taxon>Micromonosporaceae</taxon>
        <taxon>Micromonospora</taxon>
    </lineage>
</organism>
<dbReference type="InterPro" id="IPR014395">
    <property type="entry name" value="Pen/GL7ACA/AHL_acylase"/>
</dbReference>
<dbReference type="InterPro" id="IPR029055">
    <property type="entry name" value="Ntn_hydrolases_N"/>
</dbReference>
<evidence type="ECO:0000256" key="5">
    <source>
        <dbReference type="SAM" id="SignalP"/>
    </source>
</evidence>
<keyword evidence="7" id="KW-1185">Reference proteome</keyword>
<evidence type="ECO:0000256" key="4">
    <source>
        <dbReference type="ARBA" id="ARBA00023145"/>
    </source>
</evidence>
<gene>
    <name evidence="6" type="ORF">Vqi01_06160</name>
</gene>
<dbReference type="PROSITE" id="PS51318">
    <property type="entry name" value="TAT"/>
    <property type="match status" value="1"/>
</dbReference>
<feature type="signal peptide" evidence="5">
    <location>
        <begin position="1"/>
        <end position="39"/>
    </location>
</feature>
<dbReference type="Gene3D" id="1.10.439.10">
    <property type="entry name" value="Penicillin Amidohydrolase, domain 1"/>
    <property type="match status" value="1"/>
</dbReference>
<keyword evidence="3" id="KW-0378">Hydrolase</keyword>
<dbReference type="SUPFAM" id="SSF56235">
    <property type="entry name" value="N-terminal nucleophile aminohydrolases (Ntn hydrolases)"/>
    <property type="match status" value="1"/>
</dbReference>
<dbReference type="InterPro" id="IPR043146">
    <property type="entry name" value="Penicillin_amidase_N_B-knob"/>
</dbReference>
<sequence length="723" mass="80201">MDHTQNNGLSRRRILGGAAGVAAGAVVSAAGLPAGAASAAPPEHARWNQQAAHVSITRDDWGIAHVVGKTDAHAVFGMIYAQAEDDFNRIERNYLVSLGRLAEAEGETAIWQDLRQRLFIDPEVLKVLYARSPGWLRKLMDAWADGLNYFLATHPEVRPRVITRFEPWMALSFSEGSIGGDIERVSLAQLRAFYDDSALAMTSEEPEAPLREPSGSNGIAIAPSHTRDGRALLLINPHTSFYFRSELHMTSDEGLNAYGASTWGQFFIYQGFNENVGWMHTSAPVDNIDEFAETIVTGADGSLHYRYGNELRPVTTKTITLSYRTDDGEQAQRTFTTYATHHGPIVRQASDQWIACALMNKPVEALQQSFLRTKARDYAEYMEVASLKANSSNSTLFADSKGNIAFLLPQFMPVRDNRFNYRQAVDGSDPATDWQGLHSLESIPQAVNPQNGWAYNTNNWPWTAAGADSPNPADYPAYWNTGSENERGRHVIKLMTGRDDFTPQALRDVAFSPYLGAFAELIPQLVAAWEKLPAGDQQKARLAGPITLLRGWDYRWAADSTATSLAIFWAAGSRSTDAQRLASLDDAVNRLTEDFGSWRVPWGEINRFQRNDGEITQTFDDAKPSIPVPFTSGTWGSLATYPGSRRPGTKRFYATSGNTFVAVVEFGPRLRAWAVREGGNSGNPDSPHFKDQAERYASGNLRPVYFYPDDLKGHIERRYKPGK</sequence>
<dbReference type="RefSeq" id="WP_204032763.1">
    <property type="nucleotide sequence ID" value="NZ_BOPC01000009.1"/>
</dbReference>
<reference evidence="6 7" key="1">
    <citation type="submission" date="2021-01" db="EMBL/GenBank/DDBJ databases">
        <title>Whole genome shotgun sequence of Verrucosispora qiuiae NBRC 106684.</title>
        <authorList>
            <person name="Komaki H."/>
            <person name="Tamura T."/>
        </authorList>
    </citation>
    <scope>NUCLEOTIDE SEQUENCE [LARGE SCALE GENOMIC DNA]</scope>
    <source>
        <strain evidence="6 7">NBRC 106684</strain>
    </source>
</reference>
<dbReference type="EMBL" id="BOPC01000009">
    <property type="protein sequence ID" value="GIJ25454.1"/>
    <property type="molecule type" value="Genomic_DNA"/>
</dbReference>
<dbReference type="Gene3D" id="3.60.20.10">
    <property type="entry name" value="Glutamine Phosphoribosylpyrophosphate, subunit 1, domain 1"/>
    <property type="match status" value="1"/>
</dbReference>
<dbReference type="Gene3D" id="2.30.120.10">
    <property type="match status" value="1"/>
</dbReference>
<dbReference type="Proteomes" id="UP000653076">
    <property type="component" value="Unassembled WGS sequence"/>
</dbReference>
<accession>A0ABQ4J5M0</accession>
<keyword evidence="4" id="KW-0865">Zymogen</keyword>
<dbReference type="Gene3D" id="1.10.1400.10">
    <property type="match status" value="1"/>
</dbReference>
<dbReference type="PANTHER" id="PTHR34218:SF3">
    <property type="entry name" value="ACYL-HOMOSERINE LACTONE ACYLASE PVDQ"/>
    <property type="match status" value="1"/>
</dbReference>
<comment type="similarity">
    <text evidence="1">Belongs to the peptidase S45 family.</text>
</comment>
<proteinExistence type="inferred from homology"/>
<dbReference type="PANTHER" id="PTHR34218">
    <property type="entry name" value="PEPTIDASE S45 PENICILLIN AMIDASE"/>
    <property type="match status" value="1"/>
</dbReference>
<feature type="chain" id="PRO_5045946835" evidence="5">
    <location>
        <begin position="40"/>
        <end position="723"/>
    </location>
</feature>
<keyword evidence="2 5" id="KW-0732">Signal</keyword>
<dbReference type="Pfam" id="PF01804">
    <property type="entry name" value="Penicil_amidase"/>
    <property type="match status" value="1"/>
</dbReference>
<evidence type="ECO:0000313" key="6">
    <source>
        <dbReference type="EMBL" id="GIJ25454.1"/>
    </source>
</evidence>
<name>A0ABQ4J5M0_9ACTN</name>
<dbReference type="InterPro" id="IPR043147">
    <property type="entry name" value="Penicillin_amidase_A-knob"/>
</dbReference>
<evidence type="ECO:0000313" key="7">
    <source>
        <dbReference type="Proteomes" id="UP000653076"/>
    </source>
</evidence>
<protein>
    <submittedName>
        <fullName evidence="6">Penicillin amidase</fullName>
    </submittedName>
</protein>
<evidence type="ECO:0000256" key="3">
    <source>
        <dbReference type="ARBA" id="ARBA00022801"/>
    </source>
</evidence>